<feature type="transmembrane region" description="Helical" evidence="8">
    <location>
        <begin position="265"/>
        <end position="282"/>
    </location>
</feature>
<evidence type="ECO:0000256" key="3">
    <source>
        <dbReference type="ARBA" id="ARBA00022448"/>
    </source>
</evidence>
<comment type="subcellular location">
    <subcellularLocation>
        <location evidence="8">Cell membrane</location>
        <topology evidence="8">Multi-pass membrane protein</topology>
    </subcellularLocation>
    <subcellularLocation>
        <location evidence="1">Membrane</location>
        <topology evidence="1">Multi-pass membrane protein</topology>
    </subcellularLocation>
</comment>
<feature type="domain" description="Ammonium transporter AmtB-like" evidence="9">
    <location>
        <begin position="8"/>
        <end position="410"/>
    </location>
</feature>
<sequence>MDKADISWLLVSTLLVLMMAVPGLALFYGGLVRSKNVLSVLLQVLCTFALGLLLWFAYGYSLAFTEGNAFFGGLSRTFFSGMFTPADGTYTLSGTLTELLFASFQATFAGITCALIVGSFAERARFSAVLVFTVIWFTFAYIPIAHMVWFASETAPGLLNARGALDFAGGTVVHINAGVAGLVGAYVVGRRIGYGREAMQPHNLPMTFIGAALLWVGWFGFNAGSSLAASDGATLAFFNTMIATAGAVLGWLFTEWAVKGKPSMLGAASGAVAGLVGITPAAGLVGPVGALVIGVTAGVVCVWGVNGLKRLLRADDALDVFGVHGVGGIVGALLTGVFNAKVLGGPGLDSAGAIAGQVWVQLEGVLLTIVWSAVVAWIAYKIADKLCGLRVPEDQEREGLDVTSHGESAYHS</sequence>
<dbReference type="Pfam" id="PF00909">
    <property type="entry name" value="Ammonium_transp"/>
    <property type="match status" value="1"/>
</dbReference>
<dbReference type="GO" id="GO:0008519">
    <property type="term" value="F:ammonium channel activity"/>
    <property type="evidence" value="ECO:0007669"/>
    <property type="project" value="InterPro"/>
</dbReference>
<evidence type="ECO:0000256" key="8">
    <source>
        <dbReference type="RuleBase" id="RU362002"/>
    </source>
</evidence>
<dbReference type="EMBL" id="HE965806">
    <property type="protein sequence ID" value="CCJ53400.1"/>
    <property type="molecule type" value="Genomic_DNA"/>
</dbReference>
<organism evidence="10 11">
    <name type="scientific">Bordetella bronchiseptica 253</name>
    <dbReference type="NCBI Taxonomy" id="568707"/>
    <lineage>
        <taxon>Bacteria</taxon>
        <taxon>Pseudomonadati</taxon>
        <taxon>Pseudomonadota</taxon>
        <taxon>Betaproteobacteria</taxon>
        <taxon>Burkholderiales</taxon>
        <taxon>Alcaligenaceae</taxon>
        <taxon>Bordetella</taxon>
    </lineage>
</organism>
<dbReference type="PANTHER" id="PTHR43029:SF10">
    <property type="entry name" value="AMMONIUM TRANSPORTER MEP2"/>
    <property type="match status" value="1"/>
</dbReference>
<dbReference type="InterPro" id="IPR001905">
    <property type="entry name" value="Ammonium_transpt"/>
</dbReference>
<gene>
    <name evidence="10" type="primary">amtB</name>
    <name evidence="10" type="ORF">BN112_1483</name>
</gene>
<name>A0A0C6P439_BORBO</name>
<dbReference type="AlphaFoldDB" id="A0A0C6P439"/>
<evidence type="ECO:0000259" key="9">
    <source>
        <dbReference type="Pfam" id="PF00909"/>
    </source>
</evidence>
<dbReference type="OrthoDB" id="9814202at2"/>
<protein>
    <recommendedName>
        <fullName evidence="8">Ammonium transporter</fullName>
    </recommendedName>
</protein>
<evidence type="ECO:0000313" key="10">
    <source>
        <dbReference type="EMBL" id="CCJ53400.1"/>
    </source>
</evidence>
<dbReference type="Gene3D" id="1.10.3430.10">
    <property type="entry name" value="Ammonium transporter AmtB like domains"/>
    <property type="match status" value="1"/>
</dbReference>
<dbReference type="InterPro" id="IPR024041">
    <property type="entry name" value="NH4_transpt_AmtB-like_dom"/>
</dbReference>
<keyword evidence="6 8" id="KW-0472">Membrane</keyword>
<evidence type="ECO:0000256" key="6">
    <source>
        <dbReference type="ARBA" id="ARBA00023136"/>
    </source>
</evidence>
<dbReference type="KEGG" id="bbh:BN112_1483"/>
<evidence type="ECO:0000313" key="11">
    <source>
        <dbReference type="Proteomes" id="UP000007564"/>
    </source>
</evidence>
<evidence type="ECO:0000256" key="4">
    <source>
        <dbReference type="ARBA" id="ARBA00022692"/>
    </source>
</evidence>
<dbReference type="GO" id="GO:0005886">
    <property type="term" value="C:plasma membrane"/>
    <property type="evidence" value="ECO:0007669"/>
    <property type="project" value="UniProtKB-SubCell"/>
</dbReference>
<dbReference type="PRINTS" id="PR00342">
    <property type="entry name" value="RHESUSRHD"/>
</dbReference>
<keyword evidence="3 8" id="KW-0813">Transport</keyword>
<dbReference type="NCBIfam" id="TIGR00836">
    <property type="entry name" value="amt"/>
    <property type="match status" value="1"/>
</dbReference>
<accession>A0A0C6P439</accession>
<dbReference type="Proteomes" id="UP000007564">
    <property type="component" value="Chromosome"/>
</dbReference>
<feature type="transmembrane region" description="Helical" evidence="8">
    <location>
        <begin position="358"/>
        <end position="380"/>
    </location>
</feature>
<keyword evidence="4 8" id="KW-0812">Transmembrane</keyword>
<reference evidence="10 11" key="1">
    <citation type="journal article" date="2012" name="BMC Genomics">
        <title>Comparative genomics of the classical Bordetella subspecies: the evolution and exchange of virulence-associated diversity amongst closely related pathogens.</title>
        <authorList>
            <person name="Park J."/>
            <person name="Zhang Y."/>
            <person name="Buboltz A.M."/>
            <person name="Zhang X."/>
            <person name="Schuster S.C."/>
            <person name="Ahuja U."/>
            <person name="Liu M."/>
            <person name="Miller J.F."/>
            <person name="Sebaihia M."/>
            <person name="Bentley S.D."/>
            <person name="Parkhill J."/>
            <person name="Harvill E.T."/>
        </authorList>
    </citation>
    <scope>NUCLEOTIDE SEQUENCE [LARGE SCALE GENOMIC DNA]</scope>
    <source>
        <strain evidence="10 11">253</strain>
    </source>
</reference>
<feature type="transmembrane region" description="Helical" evidence="8">
    <location>
        <begin position="171"/>
        <end position="189"/>
    </location>
</feature>
<evidence type="ECO:0000256" key="5">
    <source>
        <dbReference type="ARBA" id="ARBA00022989"/>
    </source>
</evidence>
<feature type="transmembrane region" description="Helical" evidence="8">
    <location>
        <begin position="6"/>
        <end position="28"/>
    </location>
</feature>
<keyword evidence="7 8" id="KW-0924">Ammonia transport</keyword>
<dbReference type="InterPro" id="IPR029020">
    <property type="entry name" value="Ammonium/urea_transptr"/>
</dbReference>
<evidence type="ECO:0000256" key="2">
    <source>
        <dbReference type="ARBA" id="ARBA00005887"/>
    </source>
</evidence>
<evidence type="ECO:0000256" key="1">
    <source>
        <dbReference type="ARBA" id="ARBA00004141"/>
    </source>
</evidence>
<comment type="similarity">
    <text evidence="2 8">Belongs to the ammonia transporter channel (TC 1.A.11.2) family.</text>
</comment>
<evidence type="ECO:0000256" key="7">
    <source>
        <dbReference type="ARBA" id="ARBA00023177"/>
    </source>
</evidence>
<feature type="transmembrane region" description="Helical" evidence="8">
    <location>
        <begin position="99"/>
        <end position="121"/>
    </location>
</feature>
<dbReference type="InterPro" id="IPR018047">
    <property type="entry name" value="Ammonium_transpt_CS"/>
</dbReference>
<feature type="transmembrane region" description="Helical" evidence="8">
    <location>
        <begin position="288"/>
        <end position="305"/>
    </location>
</feature>
<dbReference type="RefSeq" id="WP_003812841.1">
    <property type="nucleotide sequence ID" value="NC_019382.1"/>
</dbReference>
<dbReference type="InterPro" id="IPR002229">
    <property type="entry name" value="RhesusRHD"/>
</dbReference>
<dbReference type="GeneID" id="56478197"/>
<keyword evidence="5 8" id="KW-1133">Transmembrane helix</keyword>
<dbReference type="PANTHER" id="PTHR43029">
    <property type="entry name" value="AMMONIUM TRANSPORTER MEP2"/>
    <property type="match status" value="1"/>
</dbReference>
<feature type="transmembrane region" description="Helical" evidence="8">
    <location>
        <begin position="317"/>
        <end position="338"/>
    </location>
</feature>
<feature type="transmembrane region" description="Helical" evidence="8">
    <location>
        <begin position="40"/>
        <end position="58"/>
    </location>
</feature>
<dbReference type="SUPFAM" id="SSF111352">
    <property type="entry name" value="Ammonium transporter"/>
    <property type="match status" value="1"/>
</dbReference>
<feature type="transmembrane region" description="Helical" evidence="8">
    <location>
        <begin position="233"/>
        <end position="253"/>
    </location>
</feature>
<dbReference type="PROSITE" id="PS01219">
    <property type="entry name" value="AMMONIUM_TRANSP"/>
    <property type="match status" value="1"/>
</dbReference>
<feature type="transmembrane region" description="Helical" evidence="8">
    <location>
        <begin position="201"/>
        <end position="221"/>
    </location>
</feature>
<proteinExistence type="inferred from homology"/>
<feature type="transmembrane region" description="Helical" evidence="8">
    <location>
        <begin position="128"/>
        <end position="151"/>
    </location>
</feature>
<dbReference type="HOGENOM" id="CLU_000445_33_0_4"/>